<dbReference type="AlphaFoldDB" id="A0A923E7Y8"/>
<feature type="transmembrane region" description="Helical" evidence="1">
    <location>
        <begin position="56"/>
        <end position="83"/>
    </location>
</feature>
<reference evidence="2 3" key="1">
    <citation type="submission" date="2020-04" db="EMBL/GenBank/DDBJ databases">
        <title>Genomic insights into acetone-butanol-ethanol (ABE) fermentation by sequencing solventogenic clostridia strains.</title>
        <authorList>
            <person name="Brown S."/>
        </authorList>
    </citation>
    <scope>NUCLEOTIDE SEQUENCE [LARGE SCALE GENOMIC DNA]</scope>
    <source>
        <strain evidence="2 3">DJ011</strain>
    </source>
</reference>
<keyword evidence="1" id="KW-0812">Transmembrane</keyword>
<keyword evidence="1" id="KW-1133">Transmembrane helix</keyword>
<comment type="caution">
    <text evidence="2">The sequence shown here is derived from an EMBL/GenBank/DDBJ whole genome shotgun (WGS) entry which is preliminary data.</text>
</comment>
<gene>
    <name evidence="2" type="primary">eutH</name>
    <name evidence="2" type="ORF">HGG79_09970</name>
</gene>
<feature type="transmembrane region" description="Helical" evidence="1">
    <location>
        <begin position="95"/>
        <end position="113"/>
    </location>
</feature>
<evidence type="ECO:0000313" key="3">
    <source>
        <dbReference type="Proteomes" id="UP000563151"/>
    </source>
</evidence>
<feature type="transmembrane region" description="Helical" evidence="1">
    <location>
        <begin position="133"/>
        <end position="152"/>
    </location>
</feature>
<sequence>MIGIITIPIGEFCAGLFLQLNLKELIVNLFPIIIFSLLLSIGLMKFPGILMKGFNIFGTFIIILSGIGILLVGSEVIFGVIFIKELTPFSEGMAVVGKIAFILGGAYPMLTFLSKIFKNSFDKLGKILEINSISVAGLIGNLASNLLIFSTFKDMDTKGKVICSAFAVSGAFVFGGQLGFAAGVCPKSVGAFMISKFISGILSICIANVTFTLIK</sequence>
<proteinExistence type="predicted"/>
<dbReference type="EMBL" id="JAAZWO010000010">
    <property type="protein sequence ID" value="MBC2398098.1"/>
    <property type="molecule type" value="Genomic_DNA"/>
</dbReference>
<feature type="transmembrane region" description="Helical" evidence="1">
    <location>
        <begin position="25"/>
        <end position="44"/>
    </location>
</feature>
<protein>
    <submittedName>
        <fullName evidence="2">Ethanolamine utilization protein EutH</fullName>
    </submittedName>
</protein>
<dbReference type="Pfam" id="PF04346">
    <property type="entry name" value="EutH"/>
    <property type="match status" value="1"/>
</dbReference>
<keyword evidence="1" id="KW-0472">Membrane</keyword>
<dbReference type="PANTHER" id="PTHR40089:SF1">
    <property type="entry name" value="ETHANOLAMINE PERMEASE EUTH-RELATED"/>
    <property type="match status" value="1"/>
</dbReference>
<dbReference type="GO" id="GO:0005886">
    <property type="term" value="C:plasma membrane"/>
    <property type="evidence" value="ECO:0007669"/>
    <property type="project" value="TreeGrafter"/>
</dbReference>
<dbReference type="RefSeq" id="WP_051593066.1">
    <property type="nucleotide sequence ID" value="NZ_JAAZWO010000010.1"/>
</dbReference>
<dbReference type="PANTHER" id="PTHR40089">
    <property type="entry name" value="ETHANOLAMINE UTILIZATION PROTEIN EUTH"/>
    <property type="match status" value="1"/>
</dbReference>
<dbReference type="InterPro" id="IPR007441">
    <property type="entry name" value="EutH"/>
</dbReference>
<organism evidence="2 3">
    <name type="scientific">Clostridium tetanomorphum</name>
    <dbReference type="NCBI Taxonomy" id="1553"/>
    <lineage>
        <taxon>Bacteria</taxon>
        <taxon>Bacillati</taxon>
        <taxon>Bacillota</taxon>
        <taxon>Clostridia</taxon>
        <taxon>Eubacteriales</taxon>
        <taxon>Clostridiaceae</taxon>
        <taxon>Clostridium</taxon>
    </lineage>
</organism>
<dbReference type="Proteomes" id="UP000563151">
    <property type="component" value="Unassembled WGS sequence"/>
</dbReference>
<accession>A0A923E7Y8</accession>
<keyword evidence="3" id="KW-1185">Reference proteome</keyword>
<dbReference type="GO" id="GO:0034228">
    <property type="term" value="F:ethanolamine transmembrane transporter activity"/>
    <property type="evidence" value="ECO:0007669"/>
    <property type="project" value="InterPro"/>
</dbReference>
<evidence type="ECO:0000256" key="1">
    <source>
        <dbReference type="SAM" id="Phobius"/>
    </source>
</evidence>
<feature type="transmembrane region" description="Helical" evidence="1">
    <location>
        <begin position="164"/>
        <end position="185"/>
    </location>
</feature>
<evidence type="ECO:0000313" key="2">
    <source>
        <dbReference type="EMBL" id="MBC2398098.1"/>
    </source>
</evidence>
<name>A0A923E7Y8_CLOTT</name>
<feature type="transmembrane region" description="Helical" evidence="1">
    <location>
        <begin position="197"/>
        <end position="214"/>
    </location>
</feature>